<reference evidence="2 3" key="1">
    <citation type="submission" date="2024-04" db="EMBL/GenBank/DDBJ databases">
        <authorList>
            <person name="Fracassetti M."/>
        </authorList>
    </citation>
    <scope>NUCLEOTIDE SEQUENCE [LARGE SCALE GENOMIC DNA]</scope>
</reference>
<proteinExistence type="predicted"/>
<evidence type="ECO:0000313" key="2">
    <source>
        <dbReference type="EMBL" id="CAL1387675.1"/>
    </source>
</evidence>
<evidence type="ECO:0000313" key="3">
    <source>
        <dbReference type="Proteomes" id="UP001497516"/>
    </source>
</evidence>
<name>A0AAV2EP13_9ROSI</name>
<evidence type="ECO:0000256" key="1">
    <source>
        <dbReference type="SAM" id="MobiDB-lite"/>
    </source>
</evidence>
<dbReference type="AlphaFoldDB" id="A0AAV2EP13"/>
<accession>A0AAV2EP13</accession>
<dbReference type="EMBL" id="OZ034818">
    <property type="protein sequence ID" value="CAL1387675.1"/>
    <property type="molecule type" value="Genomic_DNA"/>
</dbReference>
<protein>
    <submittedName>
        <fullName evidence="2">Uncharacterized protein</fullName>
    </submittedName>
</protein>
<organism evidence="2 3">
    <name type="scientific">Linum trigynum</name>
    <dbReference type="NCBI Taxonomy" id="586398"/>
    <lineage>
        <taxon>Eukaryota</taxon>
        <taxon>Viridiplantae</taxon>
        <taxon>Streptophyta</taxon>
        <taxon>Embryophyta</taxon>
        <taxon>Tracheophyta</taxon>
        <taxon>Spermatophyta</taxon>
        <taxon>Magnoliopsida</taxon>
        <taxon>eudicotyledons</taxon>
        <taxon>Gunneridae</taxon>
        <taxon>Pentapetalae</taxon>
        <taxon>rosids</taxon>
        <taxon>fabids</taxon>
        <taxon>Malpighiales</taxon>
        <taxon>Linaceae</taxon>
        <taxon>Linum</taxon>
    </lineage>
</organism>
<feature type="region of interest" description="Disordered" evidence="1">
    <location>
        <begin position="180"/>
        <end position="226"/>
    </location>
</feature>
<gene>
    <name evidence="2" type="ORF">LTRI10_LOCUS28644</name>
</gene>
<keyword evidence="3" id="KW-1185">Reference proteome</keyword>
<sequence length="226" mass="24564">MLGGTTLIATLTTRGGEIIRISLGLLLPTQDSPVSKDRWEIVSQGLLSFNKGRNSKALTSNNLFQAQGGQGFEQLDKFAKLEGLVTTFVSMSTQKFENIEQFMDVAKTKFTLVEAGLRSHQASLQNLEVQVGNLVGILTERPMGLLPSQTIVNPKDQNAGCNAILLRNGKVTPEVVPKEVMEEGTTPPTTNDHEEVGETEEEPKKALPTPTQVAEYKPPLPFSTGM</sequence>
<dbReference type="Proteomes" id="UP001497516">
    <property type="component" value="Chromosome 5"/>
</dbReference>